<evidence type="ECO:0000256" key="1">
    <source>
        <dbReference type="SAM" id="MobiDB-lite"/>
    </source>
</evidence>
<proteinExistence type="predicted"/>
<evidence type="ECO:0000313" key="2">
    <source>
        <dbReference type="EMBL" id="KAK2954002.1"/>
    </source>
</evidence>
<dbReference type="EMBL" id="JARBJD010000084">
    <property type="protein sequence ID" value="KAK2954002.1"/>
    <property type="molecule type" value="Genomic_DNA"/>
</dbReference>
<reference evidence="2 3" key="1">
    <citation type="journal article" date="2022" name="bioRxiv">
        <title>Genomics of Preaxostyla Flagellates Illuminates Evolutionary Transitions and the Path Towards Mitochondrial Loss.</title>
        <authorList>
            <person name="Novak L.V.F."/>
            <person name="Treitli S.C."/>
            <person name="Pyrih J."/>
            <person name="Halakuc P."/>
            <person name="Pipaliya S.V."/>
            <person name="Vacek V."/>
            <person name="Brzon O."/>
            <person name="Soukal P."/>
            <person name="Eme L."/>
            <person name="Dacks J.B."/>
            <person name="Karnkowska A."/>
            <person name="Elias M."/>
            <person name="Hampl V."/>
        </authorList>
    </citation>
    <scope>NUCLEOTIDE SEQUENCE [LARGE SCALE GENOMIC DNA]</scope>
    <source>
        <strain evidence="2">NAU3</strain>
        <tissue evidence="2">Gut</tissue>
    </source>
</reference>
<feature type="compositionally biased region" description="Basic residues" evidence="1">
    <location>
        <begin position="1"/>
        <end position="12"/>
    </location>
</feature>
<gene>
    <name evidence="2" type="ORF">BLNAU_11104</name>
</gene>
<comment type="caution">
    <text evidence="2">The sequence shown here is derived from an EMBL/GenBank/DDBJ whole genome shotgun (WGS) entry which is preliminary data.</text>
</comment>
<feature type="region of interest" description="Disordered" evidence="1">
    <location>
        <begin position="1"/>
        <end position="37"/>
    </location>
</feature>
<name>A0ABQ9XR75_9EUKA</name>
<keyword evidence="3" id="KW-1185">Reference proteome</keyword>
<sequence length="68" mass="7835">MDVRVRRKRKRKEMKDAKRQRGERARLPSRTSLCLSPPRQTTLSVTLLSLFAKANPDRTRGNDKIADG</sequence>
<feature type="compositionally biased region" description="Basic and acidic residues" evidence="1">
    <location>
        <begin position="13"/>
        <end position="26"/>
    </location>
</feature>
<protein>
    <submittedName>
        <fullName evidence="2">Uncharacterized protein</fullName>
    </submittedName>
</protein>
<dbReference type="Proteomes" id="UP001281761">
    <property type="component" value="Unassembled WGS sequence"/>
</dbReference>
<organism evidence="2 3">
    <name type="scientific">Blattamonas nauphoetae</name>
    <dbReference type="NCBI Taxonomy" id="2049346"/>
    <lineage>
        <taxon>Eukaryota</taxon>
        <taxon>Metamonada</taxon>
        <taxon>Preaxostyla</taxon>
        <taxon>Oxymonadida</taxon>
        <taxon>Blattamonas</taxon>
    </lineage>
</organism>
<evidence type="ECO:0000313" key="3">
    <source>
        <dbReference type="Proteomes" id="UP001281761"/>
    </source>
</evidence>
<accession>A0ABQ9XR75</accession>